<comment type="cofactor">
    <cofactor evidence="11">
        <name>[4Fe-4S] cluster</name>
        <dbReference type="ChEBI" id="CHEBI:49883"/>
    </cofactor>
    <text evidence="11">Binds 1 [4Fe-4S] cluster per subunit. Following nitrosylation of the [4Fe-4S] cluster binds 1 [4Fe-8(NO)] cluster per subunit.</text>
</comment>
<dbReference type="EMBL" id="JAYMRP010000003">
    <property type="protein sequence ID" value="MFB8772142.1"/>
    <property type="molecule type" value="Genomic_DNA"/>
</dbReference>
<keyword evidence="8 11" id="KW-0238">DNA-binding</keyword>
<feature type="binding site" evidence="11">
    <location>
        <position position="13"/>
    </location>
    <ligand>
        <name>[4Fe-4S] cluster</name>
        <dbReference type="ChEBI" id="CHEBI:49883"/>
    </ligand>
</feature>
<evidence type="ECO:0000313" key="14">
    <source>
        <dbReference type="Proteomes" id="UP001585080"/>
    </source>
</evidence>
<reference evidence="13 14" key="1">
    <citation type="submission" date="2024-01" db="EMBL/GenBank/DDBJ databases">
        <title>Genome mining of biosynthetic gene clusters to explore secondary metabolites of Streptomyces sp.</title>
        <authorList>
            <person name="Baig A."/>
            <person name="Ajitkumar Shintre N."/>
            <person name="Kumar H."/>
            <person name="Anbarasu A."/>
            <person name="Ramaiah S."/>
        </authorList>
    </citation>
    <scope>NUCLEOTIDE SEQUENCE [LARGE SCALE GENOMIC DNA]</scope>
    <source>
        <strain evidence="13 14">A57</strain>
    </source>
</reference>
<evidence type="ECO:0000256" key="6">
    <source>
        <dbReference type="ARBA" id="ARBA00023014"/>
    </source>
</evidence>
<keyword evidence="9 11" id="KW-1015">Disulfide bond</keyword>
<keyword evidence="14" id="KW-1185">Reference proteome</keyword>
<feature type="binding site" evidence="11">
    <location>
        <position position="39"/>
    </location>
    <ligand>
        <name>[4Fe-4S] cluster</name>
        <dbReference type="ChEBI" id="CHEBI:49883"/>
    </ligand>
</feature>
<comment type="caution">
    <text evidence="13">The sequence shown here is derived from an EMBL/GenBank/DDBJ whole genome shotgun (WGS) entry which is preliminary data.</text>
</comment>
<dbReference type="HAMAP" id="MF_01479">
    <property type="entry name" value="WhiB"/>
    <property type="match status" value="1"/>
</dbReference>
<dbReference type="InterPro" id="IPR003482">
    <property type="entry name" value="Whib"/>
</dbReference>
<comment type="similarity">
    <text evidence="2 11">Belongs to the WhiB family.</text>
</comment>
<evidence type="ECO:0000256" key="3">
    <source>
        <dbReference type="ARBA" id="ARBA00022485"/>
    </source>
</evidence>
<keyword evidence="3 11" id="KW-0004">4Fe-4S</keyword>
<dbReference type="RefSeq" id="WP_376731123.1">
    <property type="nucleotide sequence ID" value="NZ_JAYMRP010000003.1"/>
</dbReference>
<dbReference type="PANTHER" id="PTHR38839">
    <property type="entry name" value="TRANSCRIPTIONAL REGULATOR WHID-RELATED"/>
    <property type="match status" value="1"/>
</dbReference>
<feature type="binding site" evidence="11">
    <location>
        <position position="42"/>
    </location>
    <ligand>
        <name>[4Fe-4S] cluster</name>
        <dbReference type="ChEBI" id="CHEBI:49883"/>
    </ligand>
</feature>
<keyword evidence="7 11" id="KW-0805">Transcription regulation</keyword>
<proteinExistence type="inferred from homology"/>
<dbReference type="Proteomes" id="UP001585080">
    <property type="component" value="Unassembled WGS sequence"/>
</dbReference>
<evidence type="ECO:0000256" key="4">
    <source>
        <dbReference type="ARBA" id="ARBA00022723"/>
    </source>
</evidence>
<protein>
    <recommendedName>
        <fullName evidence="11">Transcriptional regulator WhiB</fullName>
    </recommendedName>
</protein>
<evidence type="ECO:0000256" key="11">
    <source>
        <dbReference type="HAMAP-Rule" id="MF_01479"/>
    </source>
</evidence>
<organism evidence="13 14">
    <name type="scientific">Streptomyces broussonetiae</name>
    <dbReference type="NCBI Taxonomy" id="2686304"/>
    <lineage>
        <taxon>Bacteria</taxon>
        <taxon>Bacillati</taxon>
        <taxon>Actinomycetota</taxon>
        <taxon>Actinomycetes</taxon>
        <taxon>Kitasatosporales</taxon>
        <taxon>Streptomycetaceae</taxon>
        <taxon>Streptomyces</taxon>
    </lineage>
</organism>
<evidence type="ECO:0000256" key="1">
    <source>
        <dbReference type="ARBA" id="ARBA00004496"/>
    </source>
</evidence>
<evidence type="ECO:0000256" key="8">
    <source>
        <dbReference type="ARBA" id="ARBA00023125"/>
    </source>
</evidence>
<dbReference type="PROSITE" id="PS51674">
    <property type="entry name" value="4FE4S_WBL"/>
    <property type="match status" value="1"/>
</dbReference>
<evidence type="ECO:0000256" key="9">
    <source>
        <dbReference type="ARBA" id="ARBA00023157"/>
    </source>
</evidence>
<keyword evidence="10 11" id="KW-0804">Transcription</keyword>
<sequence>MIPNLDWLADAACAGMDTRAFFSTGRHARAQVNAARRVCAACPVRVQCGQWAIQTGEKWGVWGGMSQRQLRQRRRRFTSRAKTDFREAA</sequence>
<comment type="PTM">
    <text evidence="11">Upon Fe-S cluster removal intramolecular disulfide bonds are formed.</text>
</comment>
<comment type="function">
    <text evidence="11">Acts as a transcriptional regulator. Probably redox-responsive. The apo- but not holo-form probably binds DNA.</text>
</comment>
<accession>A0ABV5E5M4</accession>
<keyword evidence="6 11" id="KW-0411">Iron-sulfur</keyword>
<evidence type="ECO:0000259" key="12">
    <source>
        <dbReference type="PROSITE" id="PS51674"/>
    </source>
</evidence>
<feature type="domain" description="4Fe-4S Wbl-type" evidence="12">
    <location>
        <begin position="12"/>
        <end position="72"/>
    </location>
</feature>
<feature type="binding site" evidence="11">
    <location>
        <position position="48"/>
    </location>
    <ligand>
        <name>[4Fe-4S] cluster</name>
        <dbReference type="ChEBI" id="CHEBI:49883"/>
    </ligand>
</feature>
<evidence type="ECO:0000256" key="10">
    <source>
        <dbReference type="ARBA" id="ARBA00023163"/>
    </source>
</evidence>
<evidence type="ECO:0000256" key="2">
    <source>
        <dbReference type="ARBA" id="ARBA00006597"/>
    </source>
</evidence>
<keyword evidence="5 11" id="KW-0408">Iron</keyword>
<dbReference type="Pfam" id="PF02467">
    <property type="entry name" value="Whib"/>
    <property type="match status" value="1"/>
</dbReference>
<comment type="PTM">
    <text evidence="11">The Fe-S cluster can be nitrosylated by nitric oxide (NO).</text>
</comment>
<gene>
    <name evidence="11" type="primary">whiB</name>
    <name evidence="13" type="ORF">VSS16_05255</name>
</gene>
<keyword evidence="11" id="KW-0963">Cytoplasm</keyword>
<evidence type="ECO:0000313" key="13">
    <source>
        <dbReference type="EMBL" id="MFB8772142.1"/>
    </source>
</evidence>
<keyword evidence="4 11" id="KW-0479">Metal-binding</keyword>
<comment type="subcellular location">
    <subcellularLocation>
        <location evidence="1 11">Cytoplasm</location>
    </subcellularLocation>
</comment>
<dbReference type="InterPro" id="IPR034768">
    <property type="entry name" value="4FE4S_WBL"/>
</dbReference>
<name>A0ABV5E5M4_9ACTN</name>
<evidence type="ECO:0000256" key="7">
    <source>
        <dbReference type="ARBA" id="ARBA00023015"/>
    </source>
</evidence>
<evidence type="ECO:0000256" key="5">
    <source>
        <dbReference type="ARBA" id="ARBA00023004"/>
    </source>
</evidence>